<reference evidence="1" key="2">
    <citation type="journal article" date="2015" name="Fish Shellfish Immunol.">
        <title>Early steps in the European eel (Anguilla anguilla)-Vibrio vulnificus interaction in the gills: Role of the RtxA13 toxin.</title>
        <authorList>
            <person name="Callol A."/>
            <person name="Pajuelo D."/>
            <person name="Ebbesson L."/>
            <person name="Teles M."/>
            <person name="MacKenzie S."/>
            <person name="Amaro C."/>
        </authorList>
    </citation>
    <scope>NUCLEOTIDE SEQUENCE</scope>
</reference>
<protein>
    <submittedName>
        <fullName evidence="1">Uncharacterized protein</fullName>
    </submittedName>
</protein>
<evidence type="ECO:0000313" key="1">
    <source>
        <dbReference type="EMBL" id="JAH21559.1"/>
    </source>
</evidence>
<organism evidence="1">
    <name type="scientific">Anguilla anguilla</name>
    <name type="common">European freshwater eel</name>
    <name type="synonym">Muraena anguilla</name>
    <dbReference type="NCBI Taxonomy" id="7936"/>
    <lineage>
        <taxon>Eukaryota</taxon>
        <taxon>Metazoa</taxon>
        <taxon>Chordata</taxon>
        <taxon>Craniata</taxon>
        <taxon>Vertebrata</taxon>
        <taxon>Euteleostomi</taxon>
        <taxon>Actinopterygii</taxon>
        <taxon>Neopterygii</taxon>
        <taxon>Teleostei</taxon>
        <taxon>Anguilliformes</taxon>
        <taxon>Anguillidae</taxon>
        <taxon>Anguilla</taxon>
    </lineage>
</organism>
<dbReference type="EMBL" id="GBXM01087018">
    <property type="protein sequence ID" value="JAH21559.1"/>
    <property type="molecule type" value="Transcribed_RNA"/>
</dbReference>
<name>A0A0E9QXI7_ANGAN</name>
<dbReference type="AlphaFoldDB" id="A0A0E9QXI7"/>
<reference evidence="1" key="1">
    <citation type="submission" date="2014-11" db="EMBL/GenBank/DDBJ databases">
        <authorList>
            <person name="Amaro Gonzalez C."/>
        </authorList>
    </citation>
    <scope>NUCLEOTIDE SEQUENCE</scope>
</reference>
<accession>A0A0E9QXI7</accession>
<proteinExistence type="predicted"/>
<sequence length="31" mass="3565">MLVIFVSVKKKCAIESKAVHVAKFQRHRPTL</sequence>